<dbReference type="RefSeq" id="WP_082131369.1">
    <property type="nucleotide sequence ID" value="NZ_CP084585.1"/>
</dbReference>
<sequence length="250" mass="27195">MSRFWHRWETDTRAPSGREWRRDVLRRALLPTAVLWCVVVGTGFLLTGPLHGLPAEAAVNRWFVDARTPALDTLTTWLSAIGQTEPLIGACLVGIALTWWRTRQWWYATVLGLAVALQAAVFLSAAAVVGRERPDVEHLDHAPPTSSFPSGHTGAAAAFYLTLALVAQRIRRPALRWTVTVLCVLVPFAVGTARVYRGMHSVSDVTVGFLNGATCAVIAWGYLRRSPRTPEEVTDAPGPGSSVPSPAPAR</sequence>
<dbReference type="EC" id="3.6.1.27" evidence="4"/>
<evidence type="ECO:0000313" key="4">
    <source>
        <dbReference type="EMBL" id="MDQ0426702.1"/>
    </source>
</evidence>
<evidence type="ECO:0000313" key="5">
    <source>
        <dbReference type="Proteomes" id="UP001240250"/>
    </source>
</evidence>
<dbReference type="InterPro" id="IPR036938">
    <property type="entry name" value="PAP2/HPO_sf"/>
</dbReference>
<feature type="transmembrane region" description="Helical" evidence="2">
    <location>
        <begin position="149"/>
        <end position="167"/>
    </location>
</feature>
<gene>
    <name evidence="4" type="ORF">JO380_003083</name>
</gene>
<evidence type="ECO:0000256" key="2">
    <source>
        <dbReference type="SAM" id="Phobius"/>
    </source>
</evidence>
<protein>
    <submittedName>
        <fullName evidence="4">Undecaprenyl-diphosphatase</fullName>
        <ecNumber evidence="4">3.6.1.27</ecNumber>
    </submittedName>
</protein>
<dbReference type="Gene3D" id="1.20.144.10">
    <property type="entry name" value="Phosphatidic acid phosphatase type 2/haloperoxidase"/>
    <property type="match status" value="1"/>
</dbReference>
<dbReference type="Pfam" id="PF01569">
    <property type="entry name" value="PAP2"/>
    <property type="match status" value="1"/>
</dbReference>
<feature type="transmembrane region" description="Helical" evidence="2">
    <location>
        <begin position="106"/>
        <end position="129"/>
    </location>
</feature>
<proteinExistence type="predicted"/>
<feature type="transmembrane region" description="Helical" evidence="2">
    <location>
        <begin position="205"/>
        <end position="223"/>
    </location>
</feature>
<comment type="caution">
    <text evidence="4">The sequence shown here is derived from an EMBL/GenBank/DDBJ whole genome shotgun (WGS) entry which is preliminary data.</text>
</comment>
<dbReference type="GO" id="GO:0050380">
    <property type="term" value="F:undecaprenyl-diphosphatase activity"/>
    <property type="evidence" value="ECO:0007669"/>
    <property type="project" value="UniProtKB-EC"/>
</dbReference>
<dbReference type="PANTHER" id="PTHR14969:SF13">
    <property type="entry name" value="AT30094P"/>
    <property type="match status" value="1"/>
</dbReference>
<accession>A0ABU0GMY1</accession>
<evidence type="ECO:0000259" key="3">
    <source>
        <dbReference type="SMART" id="SM00014"/>
    </source>
</evidence>
<dbReference type="CDD" id="cd03392">
    <property type="entry name" value="PAP2_like_2"/>
    <property type="match status" value="1"/>
</dbReference>
<feature type="transmembrane region" description="Helical" evidence="2">
    <location>
        <begin position="77"/>
        <end position="99"/>
    </location>
</feature>
<dbReference type="SMART" id="SM00014">
    <property type="entry name" value="acidPPc"/>
    <property type="match status" value="1"/>
</dbReference>
<dbReference type="Proteomes" id="UP001240250">
    <property type="component" value="Unassembled WGS sequence"/>
</dbReference>
<feature type="region of interest" description="Disordered" evidence="1">
    <location>
        <begin position="229"/>
        <end position="250"/>
    </location>
</feature>
<keyword evidence="4" id="KW-0378">Hydrolase</keyword>
<organism evidence="4 5">
    <name type="scientific">Cellulomonas iranensis</name>
    <dbReference type="NCBI Taxonomy" id="76862"/>
    <lineage>
        <taxon>Bacteria</taxon>
        <taxon>Bacillati</taxon>
        <taxon>Actinomycetota</taxon>
        <taxon>Actinomycetes</taxon>
        <taxon>Micrococcales</taxon>
        <taxon>Cellulomonadaceae</taxon>
        <taxon>Cellulomonas</taxon>
    </lineage>
</organism>
<keyword evidence="2" id="KW-0472">Membrane</keyword>
<feature type="domain" description="Phosphatidic acid phosphatase type 2/haloperoxidase" evidence="3">
    <location>
        <begin position="111"/>
        <end position="220"/>
    </location>
</feature>
<keyword evidence="5" id="KW-1185">Reference proteome</keyword>
<dbReference type="EMBL" id="JAUSVM010000001">
    <property type="protein sequence ID" value="MDQ0426702.1"/>
    <property type="molecule type" value="Genomic_DNA"/>
</dbReference>
<reference evidence="4 5" key="1">
    <citation type="submission" date="2023-07" db="EMBL/GenBank/DDBJ databases">
        <title>Sequencing the genomes of 1000 actinobacteria strains.</title>
        <authorList>
            <person name="Klenk H.-P."/>
        </authorList>
    </citation>
    <scope>NUCLEOTIDE SEQUENCE [LARGE SCALE GENOMIC DNA]</scope>
    <source>
        <strain evidence="4 5">DSM 14785</strain>
    </source>
</reference>
<keyword evidence="2" id="KW-0812">Transmembrane</keyword>
<dbReference type="PANTHER" id="PTHR14969">
    <property type="entry name" value="SPHINGOSINE-1-PHOSPHATE PHOSPHOHYDROLASE"/>
    <property type="match status" value="1"/>
</dbReference>
<dbReference type="InterPro" id="IPR000326">
    <property type="entry name" value="PAP2/HPO"/>
</dbReference>
<evidence type="ECO:0000256" key="1">
    <source>
        <dbReference type="SAM" id="MobiDB-lite"/>
    </source>
</evidence>
<feature type="transmembrane region" description="Helical" evidence="2">
    <location>
        <begin position="28"/>
        <end position="46"/>
    </location>
</feature>
<feature type="transmembrane region" description="Helical" evidence="2">
    <location>
        <begin position="174"/>
        <end position="193"/>
    </location>
</feature>
<name>A0ABU0GMY1_9CELL</name>
<keyword evidence="2" id="KW-1133">Transmembrane helix</keyword>
<dbReference type="SUPFAM" id="SSF48317">
    <property type="entry name" value="Acid phosphatase/Vanadium-dependent haloperoxidase"/>
    <property type="match status" value="1"/>
</dbReference>